<organism evidence="1 2">
    <name type="scientific">Larinioides sclopetarius</name>
    <dbReference type="NCBI Taxonomy" id="280406"/>
    <lineage>
        <taxon>Eukaryota</taxon>
        <taxon>Metazoa</taxon>
        <taxon>Ecdysozoa</taxon>
        <taxon>Arthropoda</taxon>
        <taxon>Chelicerata</taxon>
        <taxon>Arachnida</taxon>
        <taxon>Araneae</taxon>
        <taxon>Araneomorphae</taxon>
        <taxon>Entelegynae</taxon>
        <taxon>Araneoidea</taxon>
        <taxon>Araneidae</taxon>
        <taxon>Larinioides</taxon>
    </lineage>
</organism>
<evidence type="ECO:0000313" key="2">
    <source>
        <dbReference type="Proteomes" id="UP001497382"/>
    </source>
</evidence>
<proteinExistence type="predicted"/>
<gene>
    <name evidence="1" type="ORF">LARSCL_LOCUS10739</name>
</gene>
<evidence type="ECO:0000313" key="1">
    <source>
        <dbReference type="EMBL" id="CAL1280047.1"/>
    </source>
</evidence>
<dbReference type="Proteomes" id="UP001497382">
    <property type="component" value="Unassembled WGS sequence"/>
</dbReference>
<comment type="caution">
    <text evidence="1">The sequence shown here is derived from an EMBL/GenBank/DDBJ whole genome shotgun (WGS) entry which is preliminary data.</text>
</comment>
<sequence>MVSKQQYEEQKISVSQEALKSLLNSIVQDQNITEKERKRKIKQFKENHPDIYYLQFSKTDPVPKPKQTLLNKLAKLRM</sequence>
<accession>A0AAV2A7R9</accession>
<dbReference type="AlphaFoldDB" id="A0AAV2A7R9"/>
<keyword evidence="2" id="KW-1185">Reference proteome</keyword>
<protein>
    <submittedName>
        <fullName evidence="1">Uncharacterized protein</fullName>
    </submittedName>
</protein>
<dbReference type="PANTHER" id="PTHR16206:SF4">
    <property type="entry name" value="PROTEIN LET-99"/>
    <property type="match status" value="1"/>
</dbReference>
<name>A0AAV2A7R9_9ARAC</name>
<dbReference type="EMBL" id="CAXIEN010000127">
    <property type="protein sequence ID" value="CAL1280047.1"/>
    <property type="molecule type" value="Genomic_DNA"/>
</dbReference>
<reference evidence="1 2" key="1">
    <citation type="submission" date="2024-04" db="EMBL/GenBank/DDBJ databases">
        <authorList>
            <person name="Rising A."/>
            <person name="Reimegard J."/>
            <person name="Sonavane S."/>
            <person name="Akerstrom W."/>
            <person name="Nylinder S."/>
            <person name="Hedman E."/>
            <person name="Kallberg Y."/>
        </authorList>
    </citation>
    <scope>NUCLEOTIDE SEQUENCE [LARGE SCALE GENOMIC DNA]</scope>
</reference>
<dbReference type="PANTHER" id="PTHR16206">
    <property type="entry name" value="DEP DOMAIN-CONTAINING"/>
    <property type="match status" value="1"/>
</dbReference>